<dbReference type="GO" id="GO:0045944">
    <property type="term" value="P:positive regulation of transcription by RNA polymerase II"/>
    <property type="evidence" value="ECO:0007669"/>
    <property type="project" value="TreeGrafter"/>
</dbReference>
<dbReference type="PANTHER" id="PTHR48249:SF3">
    <property type="entry name" value="MEDIATOR OF RNA POLYMERASE II TRANSCRIPTION SUBUNIT 13"/>
    <property type="match status" value="1"/>
</dbReference>
<evidence type="ECO:0000256" key="11">
    <source>
        <dbReference type="RuleBase" id="RU364134"/>
    </source>
</evidence>
<evidence type="ECO:0000256" key="5">
    <source>
        <dbReference type="ARBA" id="ARBA00023015"/>
    </source>
</evidence>
<sequence length="1496" mass="163588">MDFPGGSITNIRVIDGFSNIYWRIYTEEQNATNTLADAPNNGHTILKHISRLKELELRLRSLGCLVLSYPRRLGLLIFSATSEFEHLLPLLANEGRDEPNRLLIGSTILKVWTSGSVTAGDLVKSLCPESQTPGVNSSTGSQRLQNGSMPPRRVDTSGGSAAIYASFISAVTAAFSLQLIRQNNAIPLGPRTLYNAVECDLYEGLDIVNNDPTSVSVLTTLQAQLTSVGKLTITLQTIAQTGLTRLSQPRDPLELSDVSPGTDLWLAPNGSIARLVTLSPVAGNTPNSLANSEGIGHDRASTKRWKSNALEWLSYFGLPVDCVEEENWVEVEVWEPFYAKLSGEAARPNEENPRIPLKRLLWPAIYCFRRTKSSISEPCDMMEGISPFACDPLEFAEKWCFTEIPKAILEPSVKLVPDHQDRQTNDQGTLSPGLPGFPDGIESLSRASLYPELQTASLVYPTPPDGAAGTGPSHPVSSDVFVEDLDHGSSFALKQTKPRLDSQPITRNRSDPDVTMGFGPSAGLVVGSGLYDTNGDDDLFGDMNERDFGTKGITDEDFSFFDEPGFENMGNNPPDDDIDGISDFVDPIKPEDIAHPEPDAPQSHEPPVEETYVRQPSPDEQKPLLPCEQPVPHDTAALPSPHDEQVQTISPPLSPVEVKKFLFPEPDAHDETSIKTGQPPSFYSPIKFKQNLSSWDQKYGAEGKFWFMSSGASRIKDSPSLSGDIPTVGLPRGRGRLNHAGIYLKARDAQGSPSSEMVQESPSSLGSSSETGDDSDDSGAENIMSPAVLSARKRKRARSNSGTSLALSSEKPPTTIDQDMSTPRTDDSVFLGNFLSTFADWSMTGFFSSTENQVFPVLTSRETQVQVAQLFVDQVTQSSLDHKLDGNFGVSCLQNQPFFLRGLLEGTEFLGGVEKLDLNGFVTLQETNSLSPPASNGPVVARQTPQRRDAGKGLIVKLSPPHLRVRRGKDFLETLPPAVSFWETFGLEPAHGPKNISAYCIHPNIAGKAADAFLERLGVIYSSCNLGNHARGDKSDAFEQGLRAWDVTSSGQSGYHSVMQHLKAICEELGTALLNGPPSKDNIVVYIINPFLHAASLVDICFAFWSLFRRYIADADKQQTKQFDELVLQVIPMSFVASPESLVVPPQPEYLSLALEVYSRCPPKPVQSSLLSCAPPVLIAEPLPGSIGFRLVSERSSPLQEGKCLHIACSRSQDQRWVSVAWSDNTGALQRSMSYCVRFRNSIAPRTIFTVRNEIWAATIDIMEKNQARWRVIIVSTENVDQDEHDTWLNFADQYNKIKSVPIELTVLSVNTTPDLFLSSPLPQIPMSIFNQHPSATPVTTPNPGIFSPDQLGNAPTPPGAGNFPANASTPTDALLEAEGESMLTDICDESWGIVLSHRLNSTLHLTEYRPALVSGYLLRRKGTSDSDGAFAMNVNLLYTQRPSSANETLLREILGMYRDLATLARARGTRIVQSSTLPWHIATAVRAQEILSYVL</sequence>
<reference evidence="16 17" key="1">
    <citation type="submission" date="2015-02" db="EMBL/GenBank/DDBJ databases">
        <title>Draft Genome Sequences of Two Closely-Related Aflatoxigenic Aspergillus Species Obtained from the Cote d'Ivoire.</title>
        <authorList>
            <person name="Moore G.G."/>
            <person name="Beltz S.B."/>
            <person name="Mack B.M."/>
        </authorList>
    </citation>
    <scope>NUCLEOTIDE SEQUENCE [LARGE SCALE GENOMIC DNA]</scope>
    <source>
        <strain evidence="16 17">SRRC1432</strain>
    </source>
</reference>
<gene>
    <name evidence="16" type="ORF">AOCH_006597</name>
</gene>
<dbReference type="Pfam" id="PF06333">
    <property type="entry name" value="Med13_C"/>
    <property type="match status" value="1"/>
</dbReference>
<dbReference type="GO" id="GO:0003713">
    <property type="term" value="F:transcription coactivator activity"/>
    <property type="evidence" value="ECO:0007669"/>
    <property type="project" value="TreeGrafter"/>
</dbReference>
<feature type="domain" description="Mediator complex subunit Med13 C-terminal" evidence="13">
    <location>
        <begin position="1173"/>
        <end position="1485"/>
    </location>
</feature>
<evidence type="ECO:0000313" key="16">
    <source>
        <dbReference type="EMBL" id="KKK13598.1"/>
    </source>
</evidence>
<feature type="domain" description="Mediator complex subunit Med13 N-terminal" evidence="14">
    <location>
        <begin position="1"/>
        <end position="371"/>
    </location>
</feature>
<feature type="domain" description="MID" evidence="15">
    <location>
        <begin position="994"/>
        <end position="1163"/>
    </location>
</feature>
<evidence type="ECO:0000256" key="12">
    <source>
        <dbReference type="SAM" id="MobiDB-lite"/>
    </source>
</evidence>
<dbReference type="InterPro" id="IPR041285">
    <property type="entry name" value="MID_MedPIWI"/>
</dbReference>
<dbReference type="EMBL" id="JYKN01003202">
    <property type="protein sequence ID" value="KKK13598.1"/>
    <property type="molecule type" value="Genomic_DNA"/>
</dbReference>
<keyword evidence="5 11" id="KW-0805">Transcription regulation</keyword>
<evidence type="ECO:0000256" key="7">
    <source>
        <dbReference type="ARBA" id="ARBA00023163"/>
    </source>
</evidence>
<dbReference type="InterPro" id="IPR009401">
    <property type="entry name" value="Med13_C"/>
</dbReference>
<keyword evidence="17" id="KW-1185">Reference proteome</keyword>
<feature type="compositionally biased region" description="Low complexity" evidence="12">
    <location>
        <begin position="761"/>
        <end position="770"/>
    </location>
</feature>
<organism evidence="16 17">
    <name type="scientific">Aspergillus ochraceoroseus</name>
    <dbReference type="NCBI Taxonomy" id="138278"/>
    <lineage>
        <taxon>Eukaryota</taxon>
        <taxon>Fungi</taxon>
        <taxon>Dikarya</taxon>
        <taxon>Ascomycota</taxon>
        <taxon>Pezizomycotina</taxon>
        <taxon>Eurotiomycetes</taxon>
        <taxon>Eurotiomycetidae</taxon>
        <taxon>Eurotiales</taxon>
        <taxon>Aspergillaceae</taxon>
        <taxon>Aspergillus</taxon>
        <taxon>Aspergillus subgen. Nidulantes</taxon>
    </lineage>
</organism>
<feature type="region of interest" description="Disordered" evidence="12">
    <location>
        <begin position="929"/>
        <end position="952"/>
    </location>
</feature>
<feature type="region of interest" description="Disordered" evidence="12">
    <location>
        <begin position="585"/>
        <end position="649"/>
    </location>
</feature>
<evidence type="ECO:0000256" key="10">
    <source>
        <dbReference type="ARBA" id="ARBA00032008"/>
    </source>
</evidence>
<evidence type="ECO:0000256" key="3">
    <source>
        <dbReference type="ARBA" id="ARBA00019618"/>
    </source>
</evidence>
<comment type="subunit">
    <text evidence="11">Component of the SRB8-11 complex, which itself associates with the Mediator complex.</text>
</comment>
<evidence type="ECO:0000256" key="1">
    <source>
        <dbReference type="ARBA" id="ARBA00004123"/>
    </source>
</evidence>
<dbReference type="GO" id="GO:0016592">
    <property type="term" value="C:mediator complex"/>
    <property type="evidence" value="ECO:0007669"/>
    <property type="project" value="InterPro"/>
</dbReference>
<proteinExistence type="inferred from homology"/>
<dbReference type="PANTHER" id="PTHR48249">
    <property type="entry name" value="MEDIATOR OF RNA POLYMERASE II TRANSCRIPTION SUBUNIT 13"/>
    <property type="match status" value="1"/>
</dbReference>
<comment type="caution">
    <text evidence="16">The sequence shown here is derived from an EMBL/GenBank/DDBJ whole genome shotgun (WGS) entry which is preliminary data.</text>
</comment>
<evidence type="ECO:0000256" key="4">
    <source>
        <dbReference type="ARBA" id="ARBA00022491"/>
    </source>
</evidence>
<keyword evidence="6 11" id="KW-0010">Activator</keyword>
<evidence type="ECO:0000256" key="9">
    <source>
        <dbReference type="ARBA" id="ARBA00025661"/>
    </source>
</evidence>
<feature type="compositionally biased region" description="Polar residues" evidence="12">
    <location>
        <begin position="128"/>
        <end position="148"/>
    </location>
</feature>
<evidence type="ECO:0000256" key="8">
    <source>
        <dbReference type="ARBA" id="ARBA00023242"/>
    </source>
</evidence>
<keyword evidence="8 11" id="KW-0539">Nucleus</keyword>
<dbReference type="InterPro" id="IPR021643">
    <property type="entry name" value="Mediator_Med13_N"/>
</dbReference>
<comment type="subcellular location">
    <subcellularLocation>
        <location evidence="1 11">Nucleus</location>
    </subcellularLocation>
</comment>
<evidence type="ECO:0000259" key="13">
    <source>
        <dbReference type="Pfam" id="PF06333"/>
    </source>
</evidence>
<feature type="compositionally biased region" description="Polar residues" evidence="12">
    <location>
        <begin position="751"/>
        <end position="760"/>
    </location>
</feature>
<evidence type="ECO:0000259" key="14">
    <source>
        <dbReference type="Pfam" id="PF11597"/>
    </source>
</evidence>
<evidence type="ECO:0000256" key="2">
    <source>
        <dbReference type="ARBA" id="ARBA00009354"/>
    </source>
</evidence>
<dbReference type="OrthoDB" id="103819at2759"/>
<dbReference type="Pfam" id="PF18296">
    <property type="entry name" value="MID_MedPIWI"/>
    <property type="match status" value="1"/>
</dbReference>
<dbReference type="Pfam" id="PF11597">
    <property type="entry name" value="Med13_N"/>
    <property type="match status" value="1"/>
</dbReference>
<feature type="region of interest" description="Disordered" evidence="12">
    <location>
        <begin position="746"/>
        <end position="823"/>
    </location>
</feature>
<evidence type="ECO:0000259" key="15">
    <source>
        <dbReference type="Pfam" id="PF18296"/>
    </source>
</evidence>
<keyword evidence="4 11" id="KW-0678">Repressor</keyword>
<evidence type="ECO:0000313" key="17">
    <source>
        <dbReference type="Proteomes" id="UP000034947"/>
    </source>
</evidence>
<accession>A0A0F8U1Y7</accession>
<evidence type="ECO:0000256" key="6">
    <source>
        <dbReference type="ARBA" id="ARBA00023159"/>
    </source>
</evidence>
<keyword evidence="7 11" id="KW-0804">Transcription</keyword>
<feature type="compositionally biased region" description="Polar residues" evidence="12">
    <location>
        <begin position="800"/>
        <end position="823"/>
    </location>
</feature>
<comment type="function">
    <text evidence="9 11">Component of the SRB8-11 complex. The SRB8-11 complex is a regulatory module of the Mediator complex which is itself involved in regulation of basal and activated RNA polymerase II-dependent transcription. The SRB8-11 complex may be involved in the transcriptional repression of a subset of genes regulated by Mediator. It may inhibit the association of the Mediator complex with RNA polymerase II to form the holoenzyme complex.</text>
</comment>
<dbReference type="Proteomes" id="UP000034947">
    <property type="component" value="Unassembled WGS sequence"/>
</dbReference>
<feature type="region of interest" description="Disordered" evidence="12">
    <location>
        <begin position="128"/>
        <end position="152"/>
    </location>
</feature>
<name>A0A0F8U1Y7_9EURO</name>
<feature type="compositionally biased region" description="Basic and acidic residues" evidence="12">
    <location>
        <begin position="586"/>
        <end position="598"/>
    </location>
</feature>
<dbReference type="InterPro" id="IPR051139">
    <property type="entry name" value="Mediator_complx_sub13"/>
</dbReference>
<protein>
    <recommendedName>
        <fullName evidence="3 11">Mediator of RNA polymerase II transcription subunit 13</fullName>
    </recommendedName>
    <alternativeName>
        <fullName evidence="10 11">Mediator complex subunit 13</fullName>
    </alternativeName>
</protein>
<comment type="similarity">
    <text evidence="2 11">Belongs to the Mediator complex subunit 13 family.</text>
</comment>
<dbReference type="VEuPathDB" id="FungiDB:P175DRAFT_0426609"/>